<dbReference type="EMBL" id="JBBMFN010000002">
    <property type="protein sequence ID" value="MEQ2464449.1"/>
    <property type="molecule type" value="Genomic_DNA"/>
</dbReference>
<feature type="domain" description="ABC transporter substrate-binding protein PnrA-like" evidence="7">
    <location>
        <begin position="45"/>
        <end position="335"/>
    </location>
</feature>
<keyword evidence="4" id="KW-0732">Signal</keyword>
<dbReference type="InterPro" id="IPR050957">
    <property type="entry name" value="BMP_lipoprotein"/>
</dbReference>
<keyword evidence="9" id="KW-1185">Reference proteome</keyword>
<dbReference type="InterPro" id="IPR028082">
    <property type="entry name" value="Peripla_BP_I"/>
</dbReference>
<evidence type="ECO:0000256" key="2">
    <source>
        <dbReference type="ARBA" id="ARBA00008610"/>
    </source>
</evidence>
<reference evidence="8 9" key="1">
    <citation type="submission" date="2024-03" db="EMBL/GenBank/DDBJ databases">
        <title>Human intestinal bacterial collection.</title>
        <authorList>
            <person name="Pauvert C."/>
            <person name="Hitch T.C.A."/>
            <person name="Clavel T."/>
        </authorList>
    </citation>
    <scope>NUCLEOTIDE SEQUENCE [LARGE SCALE GENOMIC DNA]</scope>
    <source>
        <strain evidence="8 9">CLA-SR-H024</strain>
    </source>
</reference>
<accession>A0ABV1EXL2</accession>
<dbReference type="Pfam" id="PF02608">
    <property type="entry name" value="Bmp"/>
    <property type="match status" value="1"/>
</dbReference>
<organism evidence="8 9">
    <name type="scientific">Niallia hominis</name>
    <dbReference type="NCBI Taxonomy" id="3133173"/>
    <lineage>
        <taxon>Bacteria</taxon>
        <taxon>Bacillati</taxon>
        <taxon>Bacillota</taxon>
        <taxon>Bacilli</taxon>
        <taxon>Bacillales</taxon>
        <taxon>Bacillaceae</taxon>
        <taxon>Niallia</taxon>
    </lineage>
</organism>
<proteinExistence type="inferred from homology"/>
<dbReference type="InterPro" id="IPR003760">
    <property type="entry name" value="PnrA-like"/>
</dbReference>
<keyword evidence="5" id="KW-0472">Membrane</keyword>
<dbReference type="Proteomes" id="UP001465426">
    <property type="component" value="Unassembled WGS sequence"/>
</dbReference>
<evidence type="ECO:0000313" key="8">
    <source>
        <dbReference type="EMBL" id="MEQ2464449.1"/>
    </source>
</evidence>
<evidence type="ECO:0000256" key="3">
    <source>
        <dbReference type="ARBA" id="ARBA00022475"/>
    </source>
</evidence>
<evidence type="ECO:0000313" key="9">
    <source>
        <dbReference type="Proteomes" id="UP001465426"/>
    </source>
</evidence>
<evidence type="ECO:0000256" key="6">
    <source>
        <dbReference type="ARBA" id="ARBA00023288"/>
    </source>
</evidence>
<keyword evidence="6" id="KW-0449">Lipoprotein</keyword>
<keyword evidence="3" id="KW-1003">Cell membrane</keyword>
<protein>
    <submittedName>
        <fullName evidence="8">BMP family ABC transporter substrate-binding protein</fullName>
    </submittedName>
</protein>
<comment type="subcellular location">
    <subcellularLocation>
        <location evidence="1">Cell membrane</location>
        <topology evidence="1">Lipid-anchor</topology>
    </subcellularLocation>
</comment>
<dbReference type="CDD" id="cd06353">
    <property type="entry name" value="PBP1_Med-like"/>
    <property type="match status" value="1"/>
</dbReference>
<comment type="similarity">
    <text evidence="2">Belongs to the BMP lipoprotein family.</text>
</comment>
<dbReference type="Gene3D" id="3.40.50.2300">
    <property type="match status" value="2"/>
</dbReference>
<comment type="caution">
    <text evidence="8">The sequence shown here is derived from an EMBL/GenBank/DDBJ whole genome shotgun (WGS) entry which is preliminary data.</text>
</comment>
<evidence type="ECO:0000256" key="1">
    <source>
        <dbReference type="ARBA" id="ARBA00004193"/>
    </source>
</evidence>
<evidence type="ECO:0000259" key="7">
    <source>
        <dbReference type="Pfam" id="PF02608"/>
    </source>
</evidence>
<gene>
    <name evidence="8" type="ORF">WMO63_02045</name>
</gene>
<name>A0ABV1EXL2_9BACI</name>
<dbReference type="PANTHER" id="PTHR34296">
    <property type="entry name" value="TRANSCRIPTIONAL ACTIVATOR PROTEIN MED"/>
    <property type="match status" value="1"/>
</dbReference>
<evidence type="ECO:0000256" key="4">
    <source>
        <dbReference type="ARBA" id="ARBA00022729"/>
    </source>
</evidence>
<dbReference type="PANTHER" id="PTHR34296:SF2">
    <property type="entry name" value="ABC TRANSPORTER GUANOSINE-BINDING PROTEIN NUPN"/>
    <property type="match status" value="1"/>
</dbReference>
<evidence type="ECO:0000256" key="5">
    <source>
        <dbReference type="ARBA" id="ARBA00023136"/>
    </source>
</evidence>
<sequence>MKKALMNIRNKIIRGKIIIILPLIMCVLLLFLFFNGSIAKKGKVEKVGLLVSGTVSDQVWGTKGYKGLLNIHTKLGVDVFYKESIDSYTITERAVKEFKAKGVNLIFGHGGDFVQYFNILSSKYPSIHFVSINGREPATKDNTTNIKFENYPMGFFGGMVAGQMTKTNTIGVIGAYEWQEEVNGFKDGVKYVNKNAKVIKEFVNDWDNREKAMNILNDQISKNVDIVYPVGDGFNVEIVESIKEKGLHVVGYISDQANLGKYTVLTSTVQDIPKLYEQIATEFDEGELHSGTQICGIREGTIYLGKFSPSIDQDIVESIQKDLNRYKKTGKLPNEE</sequence>
<dbReference type="SUPFAM" id="SSF53822">
    <property type="entry name" value="Periplasmic binding protein-like I"/>
    <property type="match status" value="1"/>
</dbReference>
<dbReference type="RefSeq" id="WP_235251673.1">
    <property type="nucleotide sequence ID" value="NZ_JBBMFN010000002.1"/>
</dbReference>